<dbReference type="GO" id="GO:0046983">
    <property type="term" value="F:protein dimerization activity"/>
    <property type="evidence" value="ECO:0007669"/>
    <property type="project" value="InterPro"/>
</dbReference>
<evidence type="ECO:0000256" key="1">
    <source>
        <dbReference type="ARBA" id="ARBA00004123"/>
    </source>
</evidence>
<dbReference type="OrthoDB" id="10248581at2759"/>
<proteinExistence type="inferred from homology"/>
<comment type="subcellular location">
    <subcellularLocation>
        <location evidence="1">Nucleus</location>
    </subcellularLocation>
</comment>
<dbReference type="GO" id="GO:0003677">
    <property type="term" value="F:DNA binding"/>
    <property type="evidence" value="ECO:0007669"/>
    <property type="project" value="InterPro"/>
</dbReference>
<evidence type="ECO:0000256" key="2">
    <source>
        <dbReference type="ARBA" id="ARBA00022478"/>
    </source>
</evidence>
<dbReference type="InterPro" id="IPR037685">
    <property type="entry name" value="RBP11"/>
</dbReference>
<dbReference type="Gene3D" id="3.30.1360.10">
    <property type="entry name" value="RNA polymerase, RBP11-like subunit"/>
    <property type="match status" value="1"/>
</dbReference>
<feature type="domain" description="DNA-directed RNA polymerase RBP11-like dimerisation" evidence="6">
    <location>
        <begin position="80"/>
        <end position="151"/>
    </location>
</feature>
<organism evidence="7 8">
    <name type="scientific">Elsinoe australis</name>
    <dbReference type="NCBI Taxonomy" id="40998"/>
    <lineage>
        <taxon>Eukaryota</taxon>
        <taxon>Fungi</taxon>
        <taxon>Dikarya</taxon>
        <taxon>Ascomycota</taxon>
        <taxon>Pezizomycotina</taxon>
        <taxon>Dothideomycetes</taxon>
        <taxon>Dothideomycetidae</taxon>
        <taxon>Myriangiales</taxon>
        <taxon>Elsinoaceae</taxon>
        <taxon>Elsinoe</taxon>
    </lineage>
</organism>
<dbReference type="PANTHER" id="PTHR13946:SF16">
    <property type="entry name" value="DNA-DIRECTED RNA POLYMERASE II SUBUNIT RPB11"/>
    <property type="match status" value="1"/>
</dbReference>
<sequence length="174" mass="19353">MSSPREPRSGYLETQCVTSVAREKAQISPYVALNKPIYRSENTSAITASNEPDRHELFLLAEGEKKVTFATETRVPNASLFTFRKEDHTLANLLRARLVKFPNVVFAAYKVPHPLFATFELRVQTDGSITPKDAVVQACADIVQDLQKLDQEFTKEWELKKIAVGSGDGINGGL</sequence>
<gene>
    <name evidence="7" type="ORF">B9Z65_7238</name>
</gene>
<dbReference type="InterPro" id="IPR022905">
    <property type="entry name" value="Rpo11-like"/>
</dbReference>
<name>A0A2P7Z684_9PEZI</name>
<dbReference type="EMBL" id="NHZQ01000305">
    <property type="protein sequence ID" value="PSK43724.1"/>
    <property type="molecule type" value="Genomic_DNA"/>
</dbReference>
<dbReference type="CDD" id="cd06926">
    <property type="entry name" value="RNAP_II_RPB11"/>
    <property type="match status" value="1"/>
</dbReference>
<dbReference type="PROSITE" id="PS01154">
    <property type="entry name" value="RNA_POL_L_13KD"/>
    <property type="match status" value="1"/>
</dbReference>
<accession>A0A2P7Z684</accession>
<dbReference type="InterPro" id="IPR008193">
    <property type="entry name" value="RNA_pol_Rpb11_13-16kDa_CS"/>
</dbReference>
<keyword evidence="8" id="KW-1185">Reference proteome</keyword>
<evidence type="ECO:0000256" key="5">
    <source>
        <dbReference type="ARBA" id="ARBA00025751"/>
    </source>
</evidence>
<dbReference type="GO" id="GO:0003899">
    <property type="term" value="F:DNA-directed RNA polymerase activity"/>
    <property type="evidence" value="ECO:0007669"/>
    <property type="project" value="InterPro"/>
</dbReference>
<evidence type="ECO:0000313" key="8">
    <source>
        <dbReference type="Proteomes" id="UP000243723"/>
    </source>
</evidence>
<evidence type="ECO:0000313" key="7">
    <source>
        <dbReference type="EMBL" id="PSK43724.1"/>
    </source>
</evidence>
<dbReference type="AlphaFoldDB" id="A0A2P7Z684"/>
<dbReference type="SUPFAM" id="SSF55257">
    <property type="entry name" value="RBP11-like subunits of RNA polymerase"/>
    <property type="match status" value="1"/>
</dbReference>
<comment type="caution">
    <text evidence="7">The sequence shown here is derived from an EMBL/GenBank/DDBJ whole genome shotgun (WGS) entry which is preliminary data.</text>
</comment>
<evidence type="ECO:0000259" key="6">
    <source>
        <dbReference type="Pfam" id="PF13656"/>
    </source>
</evidence>
<dbReference type="GO" id="GO:0005665">
    <property type="term" value="C:RNA polymerase II, core complex"/>
    <property type="evidence" value="ECO:0007669"/>
    <property type="project" value="InterPro"/>
</dbReference>
<keyword evidence="4" id="KW-0539">Nucleus</keyword>
<dbReference type="HAMAP" id="MF_00261">
    <property type="entry name" value="RNApol_arch_Rpo11"/>
    <property type="match status" value="1"/>
</dbReference>
<dbReference type="PANTHER" id="PTHR13946">
    <property type="entry name" value="DNA-DIRECTED RNA POLYMERASE I,II,III"/>
    <property type="match status" value="1"/>
</dbReference>
<reference evidence="7 8" key="1">
    <citation type="submission" date="2017-05" db="EMBL/GenBank/DDBJ databases">
        <title>Draft genome sequence of Elsinoe australis.</title>
        <authorList>
            <person name="Cheng Q."/>
        </authorList>
    </citation>
    <scope>NUCLEOTIDE SEQUENCE [LARGE SCALE GENOMIC DNA]</scope>
    <source>
        <strain evidence="7 8">NL1</strain>
    </source>
</reference>
<protein>
    <submittedName>
        <fullName evidence="7">DNA-directed RNA polymerase II subunit RPB11</fullName>
    </submittedName>
</protein>
<evidence type="ECO:0000256" key="3">
    <source>
        <dbReference type="ARBA" id="ARBA00023163"/>
    </source>
</evidence>
<comment type="similarity">
    <text evidence="5">Belongs to the archaeal Rpo11/eukaryotic RPB11/RPC19 RNA polymerase subunit family.</text>
</comment>
<dbReference type="Proteomes" id="UP000243723">
    <property type="component" value="Unassembled WGS sequence"/>
</dbReference>
<dbReference type="GO" id="GO:0006366">
    <property type="term" value="P:transcription by RNA polymerase II"/>
    <property type="evidence" value="ECO:0007669"/>
    <property type="project" value="InterPro"/>
</dbReference>
<keyword evidence="3" id="KW-0804">Transcription</keyword>
<dbReference type="STRING" id="40998.A0A2P7Z684"/>
<evidence type="ECO:0000256" key="4">
    <source>
        <dbReference type="ARBA" id="ARBA00023242"/>
    </source>
</evidence>
<dbReference type="Pfam" id="PF13656">
    <property type="entry name" value="RNA_pol_L_2"/>
    <property type="match status" value="1"/>
</dbReference>
<dbReference type="FunFam" id="3.30.1360.10:FF:000003">
    <property type="entry name" value="DNA-directed RNA polymerase II subunit RPB11"/>
    <property type="match status" value="1"/>
</dbReference>
<dbReference type="InterPro" id="IPR009025">
    <property type="entry name" value="RBP11-like_dimer"/>
</dbReference>
<dbReference type="InterPro" id="IPR036603">
    <property type="entry name" value="RBP11-like"/>
</dbReference>
<keyword evidence="2 7" id="KW-0240">DNA-directed RNA polymerase</keyword>